<dbReference type="InterPro" id="IPR036291">
    <property type="entry name" value="NAD(P)-bd_dom_sf"/>
</dbReference>
<comment type="similarity">
    <text evidence="2">Belongs to the zinc-containing alcohol dehydrogenase family. Quinone oxidoreductase subfamily.</text>
</comment>
<dbReference type="PANTHER" id="PTHR11695">
    <property type="entry name" value="ALCOHOL DEHYDROGENASE RELATED"/>
    <property type="match status" value="1"/>
</dbReference>
<gene>
    <name evidence="7" type="ORF">CYNAS_LOCUS4592</name>
</gene>
<dbReference type="GO" id="GO:0016491">
    <property type="term" value="F:oxidoreductase activity"/>
    <property type="evidence" value="ECO:0007669"/>
    <property type="project" value="UniProtKB-KW"/>
</dbReference>
<dbReference type="PANTHER" id="PTHR11695:SF294">
    <property type="entry name" value="RETICULON-4-INTERACTING PROTEIN 1, MITOCHONDRIAL"/>
    <property type="match status" value="1"/>
</dbReference>
<proteinExistence type="inferred from homology"/>
<dbReference type="InterPro" id="IPR050700">
    <property type="entry name" value="YIM1/Zinc_Alcohol_DH_Fams"/>
</dbReference>
<keyword evidence="5" id="KW-0496">Mitochondrion</keyword>
<dbReference type="Pfam" id="PF13602">
    <property type="entry name" value="ADH_zinc_N_2"/>
    <property type="match status" value="2"/>
</dbReference>
<accession>A0AA36DV71</accession>
<dbReference type="CDD" id="cd08248">
    <property type="entry name" value="RTN4I1"/>
    <property type="match status" value="2"/>
</dbReference>
<evidence type="ECO:0000256" key="2">
    <source>
        <dbReference type="ARBA" id="ARBA00010371"/>
    </source>
</evidence>
<dbReference type="AlphaFoldDB" id="A0AA36DV71"/>
<dbReference type="InterPro" id="IPR020843">
    <property type="entry name" value="ER"/>
</dbReference>
<dbReference type="InterPro" id="IPR013154">
    <property type="entry name" value="ADH-like_N"/>
</dbReference>
<dbReference type="InterPro" id="IPR037397">
    <property type="entry name" value="RTN4IP1"/>
</dbReference>
<dbReference type="FunFam" id="3.40.50.720:FF:000147">
    <property type="entry name" value="Reticulon-4-interacting protein 1 homolog, mitochondrial"/>
    <property type="match status" value="2"/>
</dbReference>
<evidence type="ECO:0000313" key="7">
    <source>
        <dbReference type="EMBL" id="CAJ0592609.1"/>
    </source>
</evidence>
<organism evidence="7 8">
    <name type="scientific">Cylicocyclus nassatus</name>
    <name type="common">Nematode worm</name>
    <dbReference type="NCBI Taxonomy" id="53992"/>
    <lineage>
        <taxon>Eukaryota</taxon>
        <taxon>Metazoa</taxon>
        <taxon>Ecdysozoa</taxon>
        <taxon>Nematoda</taxon>
        <taxon>Chromadorea</taxon>
        <taxon>Rhabditida</taxon>
        <taxon>Rhabditina</taxon>
        <taxon>Rhabditomorpha</taxon>
        <taxon>Strongyloidea</taxon>
        <taxon>Strongylidae</taxon>
        <taxon>Cylicocyclus</taxon>
    </lineage>
</organism>
<name>A0AA36DV71_CYLNA</name>
<feature type="domain" description="Enoyl reductase (ER)" evidence="6">
    <location>
        <begin position="374"/>
        <end position="714"/>
    </location>
</feature>
<dbReference type="InterPro" id="IPR002364">
    <property type="entry name" value="Quin_OxRdtase/zeta-crystal_CS"/>
</dbReference>
<evidence type="ECO:0000256" key="5">
    <source>
        <dbReference type="ARBA" id="ARBA00023128"/>
    </source>
</evidence>
<keyword evidence="8" id="KW-1185">Reference proteome</keyword>
<reference evidence="7" key="1">
    <citation type="submission" date="2023-07" db="EMBL/GenBank/DDBJ databases">
        <authorList>
            <consortium name="CYATHOMIX"/>
        </authorList>
    </citation>
    <scope>NUCLEOTIDE SEQUENCE</scope>
    <source>
        <strain evidence="7">N/A</strain>
    </source>
</reference>
<sequence>MKVPSISSNTAQQALMRAWRVQGPETLPQLDEIPVPAIAKPNQVLIKVKAASVNPIDTRMAKGYGRSILGVWKQVTERNLGASLFPLITGRDCSGVVEKIGDDVKMLRPGDEVMAVIPVILPGCHAEYVLTEESCCTSKPKNLDFAQAAALPYVANTAWAALVGNAKINPSKISTKAVLIHGGSGGIGTMAIQMLKAWGVDKIVATCSTESVDTVQKLGAIPVDYKAASVRDQIKEQGPYDVIFDCVDTELARWSDEVMRDWGSCVHVSLINPMLEDTDRYGVVLGMACTALKYMARSYKAALHGKWFSYAYFAPSRECLEQLTTFATEGKIKPIVERVLPFEELPKAFEKMHISRTCGAAARQAMMRAWQVQAPAEPLQLNMVPKPVITASDQVLIKVKAASVNPIDPMMTKGYGREILSVWKQLDECDPKAKRFPLTAGRDCAGVVELVGGGVKRLRPGDEVMAVVPGIMQGSHAEYVVTEESCCSPKPSNLDFTQAAAMPYVASTAYAAFVFFARMNPDKKPSERVLIHGASGGVGTMAIQLLKAWGVDKVVATCSKESSDAVRELGAITVDYRDPDARDQLIEEGPYEVILDCVDSDLARWSDQVLGVWRNCVHVSIVSPMLRDTDRHGFVQGMISTAIKYMSRSAESALRGRWFTYAFFIPSEKCMKQLSKFASDGKIKPIVEQVRPFGELPAAYEKVLQMHGKGKLVLEW</sequence>
<evidence type="ECO:0000256" key="3">
    <source>
        <dbReference type="ARBA" id="ARBA00022946"/>
    </source>
</evidence>
<protein>
    <recommendedName>
        <fullName evidence="6">Enoyl reductase (ER) domain-containing protein</fullName>
    </recommendedName>
</protein>
<keyword evidence="4" id="KW-0560">Oxidoreductase</keyword>
<dbReference type="PROSITE" id="PS01162">
    <property type="entry name" value="QOR_ZETA_CRYSTAL"/>
    <property type="match status" value="1"/>
</dbReference>
<evidence type="ECO:0000313" key="8">
    <source>
        <dbReference type="Proteomes" id="UP001176961"/>
    </source>
</evidence>
<dbReference type="EMBL" id="CATQJL010000112">
    <property type="protein sequence ID" value="CAJ0592609.1"/>
    <property type="molecule type" value="Genomic_DNA"/>
</dbReference>
<dbReference type="Gene3D" id="3.40.50.720">
    <property type="entry name" value="NAD(P)-binding Rossmann-like Domain"/>
    <property type="match status" value="2"/>
</dbReference>
<dbReference type="GO" id="GO:0008270">
    <property type="term" value="F:zinc ion binding"/>
    <property type="evidence" value="ECO:0007669"/>
    <property type="project" value="InterPro"/>
</dbReference>
<dbReference type="SUPFAM" id="SSF51735">
    <property type="entry name" value="NAD(P)-binding Rossmann-fold domains"/>
    <property type="match status" value="2"/>
</dbReference>
<evidence type="ECO:0000256" key="1">
    <source>
        <dbReference type="ARBA" id="ARBA00004173"/>
    </source>
</evidence>
<keyword evidence="3" id="KW-0809">Transit peptide</keyword>
<dbReference type="Proteomes" id="UP001176961">
    <property type="component" value="Unassembled WGS sequence"/>
</dbReference>
<dbReference type="InterPro" id="IPR011032">
    <property type="entry name" value="GroES-like_sf"/>
</dbReference>
<dbReference type="SMART" id="SM00829">
    <property type="entry name" value="PKS_ER"/>
    <property type="match status" value="1"/>
</dbReference>
<evidence type="ECO:0000256" key="4">
    <source>
        <dbReference type="ARBA" id="ARBA00023002"/>
    </source>
</evidence>
<evidence type="ECO:0000259" key="6">
    <source>
        <dbReference type="SMART" id="SM00829"/>
    </source>
</evidence>
<dbReference type="Pfam" id="PF08240">
    <property type="entry name" value="ADH_N"/>
    <property type="match status" value="2"/>
</dbReference>
<comment type="caution">
    <text evidence="7">The sequence shown here is derived from an EMBL/GenBank/DDBJ whole genome shotgun (WGS) entry which is preliminary data.</text>
</comment>
<comment type="subcellular location">
    <subcellularLocation>
        <location evidence="1">Mitochondrion</location>
    </subcellularLocation>
</comment>
<dbReference type="GO" id="GO:0005739">
    <property type="term" value="C:mitochondrion"/>
    <property type="evidence" value="ECO:0007669"/>
    <property type="project" value="UniProtKB-SubCell"/>
</dbReference>
<dbReference type="SUPFAM" id="SSF50129">
    <property type="entry name" value="GroES-like"/>
    <property type="match status" value="2"/>
</dbReference>
<dbReference type="Gene3D" id="3.90.180.10">
    <property type="entry name" value="Medium-chain alcohol dehydrogenases, catalytic domain"/>
    <property type="match status" value="2"/>
</dbReference>